<evidence type="ECO:0000313" key="2">
    <source>
        <dbReference type="EMBL" id="NLR76420.1"/>
    </source>
</evidence>
<protein>
    <submittedName>
        <fullName evidence="2">Rhodanese-like domain-containing protein</fullName>
    </submittedName>
</protein>
<dbReference type="Gene3D" id="3.40.250.10">
    <property type="entry name" value="Rhodanese-like domain"/>
    <property type="match status" value="1"/>
</dbReference>
<dbReference type="SUPFAM" id="SSF52821">
    <property type="entry name" value="Rhodanese/Cell cycle control phosphatase"/>
    <property type="match status" value="1"/>
</dbReference>
<evidence type="ECO:0000313" key="3">
    <source>
        <dbReference type="Proteomes" id="UP000587991"/>
    </source>
</evidence>
<name>A0A847RZ67_9NEIS</name>
<dbReference type="RefSeq" id="WP_168878073.1">
    <property type="nucleotide sequence ID" value="NZ_JABAIM010000003.1"/>
</dbReference>
<sequence>MSEANDILLRAKSRGAQLGLPYAGALQPDEAHALLQHNPHIKLVDVRSAAEWALVGRVPGAIEIEFKTWPGMQPNPNFLAQLKAQVDPESVVLFLCRTGARSHDAAAQAQQAGYSASYNVLEGFEGDKDGNGHRGNVSGWKARKLPWMQG</sequence>
<comment type="caution">
    <text evidence="2">The sequence shown here is derived from an EMBL/GenBank/DDBJ whole genome shotgun (WGS) entry which is preliminary data.</text>
</comment>
<dbReference type="EMBL" id="JABAIM010000003">
    <property type="protein sequence ID" value="NLR76420.1"/>
    <property type="molecule type" value="Genomic_DNA"/>
</dbReference>
<dbReference type="PANTHER" id="PTHR45431">
    <property type="entry name" value="RHODANESE-LIKE DOMAIN-CONTAINING PROTEIN 15, CHLOROPLASTIC"/>
    <property type="match status" value="1"/>
</dbReference>
<dbReference type="Pfam" id="PF00581">
    <property type="entry name" value="Rhodanese"/>
    <property type="match status" value="1"/>
</dbReference>
<dbReference type="SMART" id="SM00450">
    <property type="entry name" value="RHOD"/>
    <property type="match status" value="1"/>
</dbReference>
<dbReference type="PROSITE" id="PS50206">
    <property type="entry name" value="RHODANESE_3"/>
    <property type="match status" value="1"/>
</dbReference>
<dbReference type="CDD" id="cd01522">
    <property type="entry name" value="RHOD_1"/>
    <property type="match status" value="1"/>
</dbReference>
<organism evidence="2 3">
    <name type="scientific">Leeia aquatica</name>
    <dbReference type="NCBI Taxonomy" id="2725557"/>
    <lineage>
        <taxon>Bacteria</taxon>
        <taxon>Pseudomonadati</taxon>
        <taxon>Pseudomonadota</taxon>
        <taxon>Betaproteobacteria</taxon>
        <taxon>Neisseriales</taxon>
        <taxon>Leeiaceae</taxon>
        <taxon>Leeia</taxon>
    </lineage>
</organism>
<feature type="domain" description="Rhodanese" evidence="1">
    <location>
        <begin position="37"/>
        <end position="136"/>
    </location>
</feature>
<reference evidence="2 3" key="1">
    <citation type="submission" date="2020-04" db="EMBL/GenBank/DDBJ databases">
        <title>Draft genome of Leeia sp. IMCC25680.</title>
        <authorList>
            <person name="Song J."/>
            <person name="Cho J.-C."/>
        </authorList>
    </citation>
    <scope>NUCLEOTIDE SEQUENCE [LARGE SCALE GENOMIC DNA]</scope>
    <source>
        <strain evidence="2 3">IMCC25680</strain>
    </source>
</reference>
<dbReference type="InterPro" id="IPR001763">
    <property type="entry name" value="Rhodanese-like_dom"/>
</dbReference>
<dbReference type="Proteomes" id="UP000587991">
    <property type="component" value="Unassembled WGS sequence"/>
</dbReference>
<proteinExistence type="predicted"/>
<dbReference type="AlphaFoldDB" id="A0A847RZ67"/>
<dbReference type="PANTHER" id="PTHR45431:SF3">
    <property type="entry name" value="RHODANESE-LIKE DOMAIN-CONTAINING PROTEIN 15, CHLOROPLASTIC"/>
    <property type="match status" value="1"/>
</dbReference>
<dbReference type="InterPro" id="IPR052367">
    <property type="entry name" value="Thiosulfate_ST/Rhodanese-like"/>
</dbReference>
<keyword evidence="3" id="KW-1185">Reference proteome</keyword>
<evidence type="ECO:0000259" key="1">
    <source>
        <dbReference type="PROSITE" id="PS50206"/>
    </source>
</evidence>
<accession>A0A847RZ67</accession>
<gene>
    <name evidence="2" type="ORF">HF682_14730</name>
</gene>
<dbReference type="InterPro" id="IPR036873">
    <property type="entry name" value="Rhodanese-like_dom_sf"/>
</dbReference>